<proteinExistence type="predicted"/>
<evidence type="ECO:0000313" key="2">
    <source>
        <dbReference type="Proteomes" id="UP000029120"/>
    </source>
</evidence>
<dbReference type="EMBL" id="CM002871">
    <property type="protein sequence ID" value="KFK38333.1"/>
    <property type="molecule type" value="Genomic_DNA"/>
</dbReference>
<dbReference type="InterPro" id="IPR011990">
    <property type="entry name" value="TPR-like_helical_dom_sf"/>
</dbReference>
<name>A0A087H881_ARAAL</name>
<sequence length="341" mass="39160">MASPANFRLSKPTFHFQRMSTQKPLFPPFPRDLSKSTSVKFPVIKASSSSPSNPKPSLLKTTCITLTASAALFAASSFYFSYKPTPTVTTISTEDKKQLEAESKVVEALLSQTKIKFESRKFGEAIKILNQLIEIQPNEQKWPAMKARIHAYNYEVKSAIKAFEEILVKDPDRIDAYHYLVMEYYNSKPKLTDIEKRINEAIERCKKTKEIRRFRMLIALIRVMEGNLVEAIGISDELLKDDPEDFVIYMFQGWVYALMSKKDEAAKQMKQGYCLLPENHPLRDSLLPENQPVRDNAKNNVTDWSFIVAYDEFYCHFITLKKNSIGSAFGLFGKFFVWLIG</sequence>
<dbReference type="OrthoDB" id="1066909at2759"/>
<accession>A0A087H881</accession>
<dbReference type="Gramene" id="KFK38333">
    <property type="protein sequence ID" value="KFK38333"/>
    <property type="gene ID" value="AALP_AA3G100600"/>
</dbReference>
<dbReference type="OMA" id="WPAMKAR"/>
<dbReference type="SUPFAM" id="SSF48452">
    <property type="entry name" value="TPR-like"/>
    <property type="match status" value="1"/>
</dbReference>
<gene>
    <name evidence="1" type="ordered locus">AALP_Aa3g100600</name>
</gene>
<dbReference type="Proteomes" id="UP000029120">
    <property type="component" value="Chromosome 3"/>
</dbReference>
<dbReference type="Gene3D" id="1.25.40.10">
    <property type="entry name" value="Tetratricopeptide repeat domain"/>
    <property type="match status" value="1"/>
</dbReference>
<keyword evidence="2" id="KW-1185">Reference proteome</keyword>
<protein>
    <submittedName>
        <fullName evidence="1">Uncharacterized protein</fullName>
    </submittedName>
</protein>
<reference evidence="2" key="1">
    <citation type="journal article" date="2015" name="Nat. Plants">
        <title>Genome expansion of Arabis alpina linked with retrotransposition and reduced symmetric DNA methylation.</title>
        <authorList>
            <person name="Willing E.M."/>
            <person name="Rawat V."/>
            <person name="Mandakova T."/>
            <person name="Maumus F."/>
            <person name="James G.V."/>
            <person name="Nordstroem K.J."/>
            <person name="Becker C."/>
            <person name="Warthmann N."/>
            <person name="Chica C."/>
            <person name="Szarzynska B."/>
            <person name="Zytnicki M."/>
            <person name="Albani M.C."/>
            <person name="Kiefer C."/>
            <person name="Bergonzi S."/>
            <person name="Castaings L."/>
            <person name="Mateos J.L."/>
            <person name="Berns M.C."/>
            <person name="Bujdoso N."/>
            <person name="Piofczyk T."/>
            <person name="de Lorenzo L."/>
            <person name="Barrero-Sicilia C."/>
            <person name="Mateos I."/>
            <person name="Piednoel M."/>
            <person name="Hagmann J."/>
            <person name="Chen-Min-Tao R."/>
            <person name="Iglesias-Fernandez R."/>
            <person name="Schuster S.C."/>
            <person name="Alonso-Blanco C."/>
            <person name="Roudier F."/>
            <person name="Carbonero P."/>
            <person name="Paz-Ares J."/>
            <person name="Davis S.J."/>
            <person name="Pecinka A."/>
            <person name="Quesneville H."/>
            <person name="Colot V."/>
            <person name="Lysak M.A."/>
            <person name="Weigel D."/>
            <person name="Coupland G."/>
            <person name="Schneeberger K."/>
        </authorList>
    </citation>
    <scope>NUCLEOTIDE SEQUENCE [LARGE SCALE GENOMIC DNA]</scope>
    <source>
        <strain evidence="2">cv. Pajares</strain>
    </source>
</reference>
<evidence type="ECO:0000313" key="1">
    <source>
        <dbReference type="EMBL" id="KFK38333.1"/>
    </source>
</evidence>
<organism evidence="1 2">
    <name type="scientific">Arabis alpina</name>
    <name type="common">Alpine rock-cress</name>
    <dbReference type="NCBI Taxonomy" id="50452"/>
    <lineage>
        <taxon>Eukaryota</taxon>
        <taxon>Viridiplantae</taxon>
        <taxon>Streptophyta</taxon>
        <taxon>Embryophyta</taxon>
        <taxon>Tracheophyta</taxon>
        <taxon>Spermatophyta</taxon>
        <taxon>Magnoliopsida</taxon>
        <taxon>eudicotyledons</taxon>
        <taxon>Gunneridae</taxon>
        <taxon>Pentapetalae</taxon>
        <taxon>rosids</taxon>
        <taxon>malvids</taxon>
        <taxon>Brassicales</taxon>
        <taxon>Brassicaceae</taxon>
        <taxon>Arabideae</taxon>
        <taxon>Arabis</taxon>
    </lineage>
</organism>
<dbReference type="eggNOG" id="ENOG502QU4B">
    <property type="taxonomic scope" value="Eukaryota"/>
</dbReference>
<dbReference type="AlphaFoldDB" id="A0A087H881"/>